<keyword evidence="4" id="KW-1185">Reference proteome</keyword>
<evidence type="ECO:0000259" key="2">
    <source>
        <dbReference type="Pfam" id="PF13175"/>
    </source>
</evidence>
<dbReference type="EMBL" id="JACJPY010000001">
    <property type="protein sequence ID" value="MBD2148606.1"/>
    <property type="molecule type" value="Genomic_DNA"/>
</dbReference>
<dbReference type="InterPro" id="IPR027417">
    <property type="entry name" value="P-loop_NTPase"/>
</dbReference>
<dbReference type="InterPro" id="IPR041685">
    <property type="entry name" value="AAA_GajA/Old/RecF-like"/>
</dbReference>
<evidence type="ECO:0000313" key="3">
    <source>
        <dbReference type="EMBL" id="MBD2148606.1"/>
    </source>
</evidence>
<feature type="domain" description="DUF3696" evidence="1">
    <location>
        <begin position="376"/>
        <end position="423"/>
    </location>
</feature>
<proteinExistence type="predicted"/>
<dbReference type="InterPro" id="IPR051396">
    <property type="entry name" value="Bact_Antivir_Def_Nuclease"/>
</dbReference>
<dbReference type="RefSeq" id="WP_190348947.1">
    <property type="nucleotide sequence ID" value="NZ_JACJPY010000001.1"/>
</dbReference>
<comment type="caution">
    <text evidence="3">The sequence shown here is derived from an EMBL/GenBank/DDBJ whole genome shotgun (WGS) entry which is preliminary data.</text>
</comment>
<dbReference type="InterPro" id="IPR022532">
    <property type="entry name" value="DUF3696"/>
</dbReference>
<dbReference type="Gene3D" id="3.40.50.300">
    <property type="entry name" value="P-loop containing nucleotide triphosphate hydrolases"/>
    <property type="match status" value="1"/>
</dbReference>
<evidence type="ECO:0000313" key="4">
    <source>
        <dbReference type="Proteomes" id="UP000631421"/>
    </source>
</evidence>
<feature type="domain" description="Endonuclease GajA/Old nuclease/RecF-like AAA" evidence="2">
    <location>
        <begin position="1"/>
        <end position="363"/>
    </location>
</feature>
<name>A0A926UPS3_9CYAN</name>
<dbReference type="Pfam" id="PF13175">
    <property type="entry name" value="AAA_15"/>
    <property type="match status" value="1"/>
</dbReference>
<dbReference type="SUPFAM" id="SSF52540">
    <property type="entry name" value="P-loop containing nucleoside triphosphate hydrolases"/>
    <property type="match status" value="1"/>
</dbReference>
<dbReference type="Pfam" id="PF12476">
    <property type="entry name" value="DUF3696"/>
    <property type="match status" value="1"/>
</dbReference>
<gene>
    <name evidence="3" type="ORF">H6F44_00455</name>
</gene>
<accession>A0A926UPS3</accession>
<reference evidence="3" key="1">
    <citation type="journal article" date="2015" name="ISME J.">
        <title>Draft Genome Sequence of Streptomyces incarnatus NRRL8089, which Produces the Nucleoside Antibiotic Sinefungin.</title>
        <authorList>
            <person name="Oshima K."/>
            <person name="Hattori M."/>
            <person name="Shimizu H."/>
            <person name="Fukuda K."/>
            <person name="Nemoto M."/>
            <person name="Inagaki K."/>
            <person name="Tamura T."/>
        </authorList>
    </citation>
    <scope>NUCLEOTIDE SEQUENCE</scope>
    <source>
        <strain evidence="3">FACHB-1277</strain>
    </source>
</reference>
<dbReference type="Proteomes" id="UP000631421">
    <property type="component" value="Unassembled WGS sequence"/>
</dbReference>
<dbReference type="PANTHER" id="PTHR43581:SF2">
    <property type="entry name" value="EXCINUCLEASE ATPASE SUBUNIT"/>
    <property type="match status" value="1"/>
</dbReference>
<protein>
    <submittedName>
        <fullName evidence="3">DUF3696 domain-containing protein</fullName>
    </submittedName>
</protein>
<dbReference type="PIRSF" id="PIRSF034888">
    <property type="entry name" value="P-loop_UCP034888"/>
    <property type="match status" value="1"/>
</dbReference>
<reference evidence="3" key="2">
    <citation type="submission" date="2020-08" db="EMBL/GenBank/DDBJ databases">
        <authorList>
            <person name="Chen M."/>
            <person name="Teng W."/>
            <person name="Zhao L."/>
            <person name="Hu C."/>
            <person name="Zhou Y."/>
            <person name="Han B."/>
            <person name="Song L."/>
            <person name="Shu W."/>
        </authorList>
    </citation>
    <scope>NUCLEOTIDE SEQUENCE</scope>
    <source>
        <strain evidence="3">FACHB-1277</strain>
    </source>
</reference>
<dbReference type="PANTHER" id="PTHR43581">
    <property type="entry name" value="ATP/GTP PHOSPHATASE"/>
    <property type="match status" value="1"/>
</dbReference>
<dbReference type="InterPro" id="IPR014592">
    <property type="entry name" value="P-loop_UCP034888"/>
</dbReference>
<dbReference type="AlphaFoldDB" id="A0A926UPS3"/>
<organism evidence="3 4">
    <name type="scientific">Pseudanabaena cinerea FACHB-1277</name>
    <dbReference type="NCBI Taxonomy" id="2949581"/>
    <lineage>
        <taxon>Bacteria</taxon>
        <taxon>Bacillati</taxon>
        <taxon>Cyanobacteriota</taxon>
        <taxon>Cyanophyceae</taxon>
        <taxon>Pseudanabaenales</taxon>
        <taxon>Pseudanabaenaceae</taxon>
        <taxon>Pseudanabaena</taxon>
        <taxon>Pseudanabaena cinerea</taxon>
    </lineage>
</organism>
<evidence type="ECO:0000259" key="1">
    <source>
        <dbReference type="Pfam" id="PF12476"/>
    </source>
</evidence>
<sequence>MITQIEIENFKCFKNRVSFPLGKLTLLTGINGRGKSTLLQSLLLMRQSIEHDESTSKILLNGSCVNLNNFDDVRNKDTIKDKPIIFKYYYKSVNLGNGYFEYCFIENDDEMTLYIPQLTFYSEAKFRFEKLIFNTLFDNKIVFRCERQENFLYRKDFNLTIFTNLLNLVPSKFNFTHINEVLETLVSPFESVLNFNFIHYISADRIGPKDFYLKSTLDKFPNVGARGEFTANLLYKKQDDLVDDRLCLGEDAKTLITQTEAWLSKIFGGAKLEIPSSKSSVLELLFNTSASKDRFKPANVGFGFHSVLPIIVSGLIAKEGEILIVENPEIHLHPRAQSELTKFLAKVSSCGVQVLVESHSDHILNGLRIAVLDKIIDSEDLSILYFQNDLESPVVQIPVQSDGGIEEWPDDFFDQTSKDFERLFGI</sequence>